<dbReference type="InterPro" id="IPR013627">
    <property type="entry name" value="Pol_alpha_B_N"/>
</dbReference>
<dbReference type="GO" id="GO:0003677">
    <property type="term" value="F:DNA binding"/>
    <property type="evidence" value="ECO:0007669"/>
    <property type="project" value="InterPro"/>
</dbReference>
<comment type="similarity">
    <text evidence="2 6">Belongs to the DNA polymerase alpha subunit B family.</text>
</comment>
<evidence type="ECO:0000256" key="4">
    <source>
        <dbReference type="ARBA" id="ARBA00022705"/>
    </source>
</evidence>
<reference evidence="11 12" key="1">
    <citation type="submission" date="2019-01" db="EMBL/GenBank/DDBJ databases">
        <authorList>
            <person name="Sayadi A."/>
        </authorList>
    </citation>
    <scope>NUCLEOTIDE SEQUENCE [LARGE SCALE GENOMIC DNA]</scope>
</reference>
<feature type="domain" description="DNA polymerase alpha subunit B OB" evidence="10">
    <location>
        <begin position="237"/>
        <end position="308"/>
    </location>
</feature>
<dbReference type="PANTHER" id="PTHR23061">
    <property type="entry name" value="DNA POLYMERASE 2 ALPHA 70 KDA SUBUNIT"/>
    <property type="match status" value="1"/>
</dbReference>
<evidence type="ECO:0000256" key="6">
    <source>
        <dbReference type="PIRNR" id="PIRNR018300"/>
    </source>
</evidence>
<comment type="function">
    <text evidence="6">Accessory subunit of the DNA polymerase alpha complex (also known as the alpha DNA polymerase-primase complex) which plays an essential role in the initiation of DNA synthesis.</text>
</comment>
<proteinExistence type="inferred from homology"/>
<evidence type="ECO:0000256" key="5">
    <source>
        <dbReference type="ARBA" id="ARBA00023242"/>
    </source>
</evidence>
<evidence type="ECO:0000313" key="11">
    <source>
        <dbReference type="EMBL" id="VEN59330.1"/>
    </source>
</evidence>
<dbReference type="PIRSF" id="PIRSF018300">
    <property type="entry name" value="DNA_pol_alph_2"/>
    <property type="match status" value="1"/>
</dbReference>
<sequence>MFSKEEIASHFIQFNISVEEKVLEKCLELCLRYNITPEDFCDQWYAFAASNLNGAVPTLTYLEKLERTVLEKEKIIGSGAAIISTQKRQEQIDAEVDVQSVVSTYSSATPTSNRIQPMKDVPTPKTPSAAKDRSVDYENASPSMGAMADQYFQRTDSRKVQVTYGSPTAQFKPLDDLEVLIKTFSDHSMPADAKLMYEVLSRKALSLSSTTDYFGREILRYRGFTLPEGTLKTIMGDIITFGRIISESSGKLNAQSVTLEGTADTNLCNTTNLNLSKVKKYSLFPGQIVAIKGNNITANDLVVEEIYSSVPLSLPEQTPVVDGPLEIVVCAGPYTFPENLSYEPLHDLLKYIEEYRPHVCIMLGPFLDVAHTSVKNGDVLQSYPSFFEGLVETISNTIQTTNTKVVIAPSHKDVHHRPVFPTPPYKCKEDQKNIVFVSDPSIIDINGLVIGITTVDILLHLSNYELHCDKISQTTPDRLGRLASHLLNQHSFYPLYPPVKDLGIDHELFEQYGMIDTKPHMLITPSNLRHFIKDIDDCLVINPERLVKGYVGGTYARVEVAAGTSKSVCNRTSCQILRV</sequence>
<feature type="domain" description="DNA polymerase alpha subunit B N-terminal" evidence="9">
    <location>
        <begin position="5"/>
        <end position="72"/>
    </location>
</feature>
<dbReference type="PANTHER" id="PTHR23061:SF12">
    <property type="entry name" value="DNA POLYMERASE ALPHA SUBUNIT B"/>
    <property type="match status" value="1"/>
</dbReference>
<dbReference type="Pfam" id="PF08418">
    <property type="entry name" value="Pol_alpha_B_N"/>
    <property type="match status" value="1"/>
</dbReference>
<name>A0A653DGM1_CALMS</name>
<dbReference type="OrthoDB" id="336885at2759"/>
<organism evidence="11 12">
    <name type="scientific">Callosobruchus maculatus</name>
    <name type="common">Southern cowpea weevil</name>
    <name type="synonym">Pulse bruchid</name>
    <dbReference type="NCBI Taxonomy" id="64391"/>
    <lineage>
        <taxon>Eukaryota</taxon>
        <taxon>Metazoa</taxon>
        <taxon>Ecdysozoa</taxon>
        <taxon>Arthropoda</taxon>
        <taxon>Hexapoda</taxon>
        <taxon>Insecta</taxon>
        <taxon>Pterygota</taxon>
        <taxon>Neoptera</taxon>
        <taxon>Endopterygota</taxon>
        <taxon>Coleoptera</taxon>
        <taxon>Polyphaga</taxon>
        <taxon>Cucujiformia</taxon>
        <taxon>Chrysomeloidea</taxon>
        <taxon>Chrysomelidae</taxon>
        <taxon>Bruchinae</taxon>
        <taxon>Bruchini</taxon>
        <taxon>Callosobruchus</taxon>
    </lineage>
</organism>
<evidence type="ECO:0000259" key="10">
    <source>
        <dbReference type="Pfam" id="PF22062"/>
    </source>
</evidence>
<dbReference type="AlphaFoldDB" id="A0A653DGM1"/>
<evidence type="ECO:0000256" key="3">
    <source>
        <dbReference type="ARBA" id="ARBA00018596"/>
    </source>
</evidence>
<dbReference type="InterPro" id="IPR016722">
    <property type="entry name" value="DNA_pol_alpha_bsu"/>
</dbReference>
<evidence type="ECO:0000256" key="2">
    <source>
        <dbReference type="ARBA" id="ARBA00007299"/>
    </source>
</evidence>
<evidence type="ECO:0000256" key="7">
    <source>
        <dbReference type="SAM" id="MobiDB-lite"/>
    </source>
</evidence>
<feature type="domain" description="DNA polymerase alpha/delta/epsilon subunit B" evidence="8">
    <location>
        <begin position="327"/>
        <end position="533"/>
    </location>
</feature>
<dbReference type="GO" id="GO:0005658">
    <property type="term" value="C:alpha DNA polymerase:primase complex"/>
    <property type="evidence" value="ECO:0007669"/>
    <property type="project" value="TreeGrafter"/>
</dbReference>
<accession>A0A653DGM1</accession>
<dbReference type="GO" id="GO:0006270">
    <property type="term" value="P:DNA replication initiation"/>
    <property type="evidence" value="ECO:0007669"/>
    <property type="project" value="TreeGrafter"/>
</dbReference>
<evidence type="ECO:0000313" key="12">
    <source>
        <dbReference type="Proteomes" id="UP000410492"/>
    </source>
</evidence>
<protein>
    <recommendedName>
        <fullName evidence="3 6">DNA polymerase alpha subunit B</fullName>
    </recommendedName>
</protein>
<keyword evidence="12" id="KW-1185">Reference proteome</keyword>
<gene>
    <name evidence="11" type="ORF">CALMAC_LOCUS17378</name>
</gene>
<keyword evidence="5 6" id="KW-0539">Nucleus</keyword>
<comment type="subcellular location">
    <subcellularLocation>
        <location evidence="1 6">Nucleus</location>
    </subcellularLocation>
</comment>
<evidence type="ECO:0000256" key="1">
    <source>
        <dbReference type="ARBA" id="ARBA00004123"/>
    </source>
</evidence>
<dbReference type="EMBL" id="CAACVG010011982">
    <property type="protein sequence ID" value="VEN59330.1"/>
    <property type="molecule type" value="Genomic_DNA"/>
</dbReference>
<evidence type="ECO:0000259" key="9">
    <source>
        <dbReference type="Pfam" id="PF08418"/>
    </source>
</evidence>
<dbReference type="Gene3D" id="1.10.8.530">
    <property type="entry name" value="DNA polymerase alpha-primase, subunit B, N-terminal domain"/>
    <property type="match status" value="1"/>
</dbReference>
<dbReference type="Pfam" id="PF22062">
    <property type="entry name" value="OB_DPOA2"/>
    <property type="match status" value="1"/>
</dbReference>
<dbReference type="Gene3D" id="3.60.21.60">
    <property type="match status" value="2"/>
</dbReference>
<dbReference type="InterPro" id="IPR043034">
    <property type="entry name" value="DNA_pol_alpha_B_N_sf"/>
</dbReference>
<dbReference type="Proteomes" id="UP000410492">
    <property type="component" value="Unassembled WGS sequence"/>
</dbReference>
<dbReference type="Pfam" id="PF04042">
    <property type="entry name" value="DNA_pol_E_B"/>
    <property type="match status" value="1"/>
</dbReference>
<evidence type="ECO:0000259" key="8">
    <source>
        <dbReference type="Pfam" id="PF04042"/>
    </source>
</evidence>
<feature type="region of interest" description="Disordered" evidence="7">
    <location>
        <begin position="108"/>
        <end position="137"/>
    </location>
</feature>
<dbReference type="InterPro" id="IPR054300">
    <property type="entry name" value="OB_DPOA2"/>
</dbReference>
<keyword evidence="4 6" id="KW-0235">DNA replication</keyword>
<dbReference type="InterPro" id="IPR007185">
    <property type="entry name" value="DNA_pol_a/d/e_bsu"/>
</dbReference>